<dbReference type="Proteomes" id="UP000691718">
    <property type="component" value="Unassembled WGS sequence"/>
</dbReference>
<accession>A0A8S3X4D8</accession>
<evidence type="ECO:0000256" key="2">
    <source>
        <dbReference type="SAM" id="MobiDB-lite"/>
    </source>
</evidence>
<evidence type="ECO:0000313" key="3">
    <source>
        <dbReference type="EMBL" id="CAG5000503.1"/>
    </source>
</evidence>
<evidence type="ECO:0000256" key="1">
    <source>
        <dbReference type="SAM" id="Coils"/>
    </source>
</evidence>
<dbReference type="AlphaFoldDB" id="A0A8S3X4D8"/>
<organism evidence="3 4">
    <name type="scientific">Parnassius apollo</name>
    <name type="common">Apollo butterfly</name>
    <name type="synonym">Papilio apollo</name>
    <dbReference type="NCBI Taxonomy" id="110799"/>
    <lineage>
        <taxon>Eukaryota</taxon>
        <taxon>Metazoa</taxon>
        <taxon>Ecdysozoa</taxon>
        <taxon>Arthropoda</taxon>
        <taxon>Hexapoda</taxon>
        <taxon>Insecta</taxon>
        <taxon>Pterygota</taxon>
        <taxon>Neoptera</taxon>
        <taxon>Endopterygota</taxon>
        <taxon>Lepidoptera</taxon>
        <taxon>Glossata</taxon>
        <taxon>Ditrysia</taxon>
        <taxon>Papilionoidea</taxon>
        <taxon>Papilionidae</taxon>
        <taxon>Parnassiinae</taxon>
        <taxon>Parnassini</taxon>
        <taxon>Parnassius</taxon>
        <taxon>Parnassius</taxon>
    </lineage>
</organism>
<feature type="compositionally biased region" description="Polar residues" evidence="2">
    <location>
        <begin position="9"/>
        <end position="26"/>
    </location>
</feature>
<protein>
    <submittedName>
        <fullName evidence="3">(apollo) hypothetical protein</fullName>
    </submittedName>
</protein>
<proteinExistence type="predicted"/>
<feature type="region of interest" description="Disordered" evidence="2">
    <location>
        <begin position="310"/>
        <end position="338"/>
    </location>
</feature>
<keyword evidence="1" id="KW-0175">Coiled coil</keyword>
<sequence length="338" mass="39023">MRSPPRLSGSLTDLGTSNNEFSMEHQNTQRKRKQPEHSCNCNCAQELQDFRKDVTSMLRKFTNTQEATMNFIRDNITEMKTQVTNIKVTTDTLNKDQISMKAQISDITTKATAADSKIQSLEAEIVTLKNNMAFGTTMSTSDENVIQELQERVTRKKNIIVKLSSTNKNVEEMRHQIIELKKQNTMLRTDINYKEQMERLLKLEIIGLREDKCENLKNIIIAVGNQFGVPWEHNDIIQANRVTPKTKIQGRPRVIMEKLRSRLLKDNLISASHKRRITTTDINLKGDCRPIYIIEHLTVQNKQLLNKTKETAKNANSSTPEPKTEDFLFTKQIHHPQY</sequence>
<name>A0A8S3X4D8_PARAO</name>
<keyword evidence="4" id="KW-1185">Reference proteome</keyword>
<dbReference type="EMBL" id="CAJQZP010000945">
    <property type="protein sequence ID" value="CAG5000503.1"/>
    <property type="molecule type" value="Genomic_DNA"/>
</dbReference>
<gene>
    <name evidence="3" type="ORF">PAPOLLO_LOCUS13735</name>
</gene>
<feature type="region of interest" description="Disordered" evidence="2">
    <location>
        <begin position="1"/>
        <end position="38"/>
    </location>
</feature>
<comment type="caution">
    <text evidence="3">The sequence shown here is derived from an EMBL/GenBank/DDBJ whole genome shotgun (WGS) entry which is preliminary data.</text>
</comment>
<evidence type="ECO:0000313" key="4">
    <source>
        <dbReference type="Proteomes" id="UP000691718"/>
    </source>
</evidence>
<dbReference type="OrthoDB" id="6778856at2759"/>
<reference evidence="3" key="1">
    <citation type="submission" date="2021-04" db="EMBL/GenBank/DDBJ databases">
        <authorList>
            <person name="Tunstrom K."/>
        </authorList>
    </citation>
    <scope>NUCLEOTIDE SEQUENCE</scope>
</reference>
<feature type="coiled-coil region" evidence="1">
    <location>
        <begin position="111"/>
        <end position="190"/>
    </location>
</feature>